<dbReference type="AlphaFoldDB" id="A0AAD5DBI9"/>
<gene>
    <name evidence="1" type="ORF">M8C21_002692</name>
</gene>
<reference evidence="1" key="1">
    <citation type="submission" date="2022-06" db="EMBL/GenBank/DDBJ databases">
        <title>Uncovering the hologenomic basis of an extraordinary plant invasion.</title>
        <authorList>
            <person name="Bieker V.C."/>
            <person name="Martin M.D."/>
            <person name="Gilbert T."/>
            <person name="Hodgins K."/>
            <person name="Battlay P."/>
            <person name="Petersen B."/>
            <person name="Wilson J."/>
        </authorList>
    </citation>
    <scope>NUCLEOTIDE SEQUENCE</scope>
    <source>
        <strain evidence="1">AA19_3_7</strain>
        <tissue evidence="1">Leaf</tissue>
    </source>
</reference>
<evidence type="ECO:0000313" key="1">
    <source>
        <dbReference type="EMBL" id="KAI7756420.1"/>
    </source>
</evidence>
<evidence type="ECO:0000313" key="2">
    <source>
        <dbReference type="Proteomes" id="UP001206925"/>
    </source>
</evidence>
<sequence>MQAILNENDHEDCHVIDIEDDSNATTLCNIQTTLAHIVTGSGCDPVLETKWVRGRAFLKFGTGVGSFGTPIRY</sequence>
<feature type="non-terminal residue" evidence="1">
    <location>
        <position position="73"/>
    </location>
</feature>
<proteinExistence type="predicted"/>
<dbReference type="Proteomes" id="UP001206925">
    <property type="component" value="Unassembled WGS sequence"/>
</dbReference>
<name>A0AAD5DBI9_AMBAR</name>
<comment type="caution">
    <text evidence="1">The sequence shown here is derived from an EMBL/GenBank/DDBJ whole genome shotgun (WGS) entry which is preliminary data.</text>
</comment>
<dbReference type="EMBL" id="JAMZMK010000397">
    <property type="protein sequence ID" value="KAI7756420.1"/>
    <property type="molecule type" value="Genomic_DNA"/>
</dbReference>
<organism evidence="1 2">
    <name type="scientific">Ambrosia artemisiifolia</name>
    <name type="common">Common ragweed</name>
    <dbReference type="NCBI Taxonomy" id="4212"/>
    <lineage>
        <taxon>Eukaryota</taxon>
        <taxon>Viridiplantae</taxon>
        <taxon>Streptophyta</taxon>
        <taxon>Embryophyta</taxon>
        <taxon>Tracheophyta</taxon>
        <taxon>Spermatophyta</taxon>
        <taxon>Magnoliopsida</taxon>
        <taxon>eudicotyledons</taxon>
        <taxon>Gunneridae</taxon>
        <taxon>Pentapetalae</taxon>
        <taxon>asterids</taxon>
        <taxon>campanulids</taxon>
        <taxon>Asterales</taxon>
        <taxon>Asteraceae</taxon>
        <taxon>Asteroideae</taxon>
        <taxon>Heliantheae alliance</taxon>
        <taxon>Heliantheae</taxon>
        <taxon>Ambrosia</taxon>
    </lineage>
</organism>
<protein>
    <submittedName>
        <fullName evidence="1">Uncharacterized protein</fullName>
    </submittedName>
</protein>
<keyword evidence="2" id="KW-1185">Reference proteome</keyword>
<accession>A0AAD5DBI9</accession>